<dbReference type="PANTHER" id="PTHR35271:SF1">
    <property type="entry name" value="ABC TRANSPORTER, SUBSTRATE-BINDING LIPOPROTEIN"/>
    <property type="match status" value="1"/>
</dbReference>
<accession>A0A6N6VSJ3</accession>
<dbReference type="Pfam" id="PF04392">
    <property type="entry name" value="ABC_sub_bind"/>
    <property type="match status" value="1"/>
</dbReference>
<sequence length="334" mass="38868">MYLYKNYIFKIILYFVFFILTKNAYSGERDIFIVESYSQEYKWDQDYVKEIKKYLGLDYKIQIFQMNTKILPKDQHEKVAQFAFEKILKVKPILVILGDDAALKYLGTKLEEKKIKTVYLGINNNPQEYFNQNPNYITGVLERPLIQSAGEYIKELIPKAKKVLILFDNDVTSNIIQKEFLRKESYILKSEIKFDFKIVSTYLDWQENIIKAEHNYDAIIVGLFSSLIDSNKKNVDTEDVIHWSSENSKIPVFGFWDFSIGKEKAIGGLVTTAKSQGKAAAELSFKILSNKNLLPRTYNPINLQEGIFIFSKSELKKKNLILPPEIEKQSNLID</sequence>
<comment type="caution">
    <text evidence="1">The sequence shown here is derived from an EMBL/GenBank/DDBJ whole genome shotgun (WGS) entry which is preliminary data.</text>
</comment>
<dbReference type="PANTHER" id="PTHR35271">
    <property type="entry name" value="ABC TRANSPORTER, SUBSTRATE-BINDING LIPOPROTEIN-RELATED"/>
    <property type="match status" value="1"/>
</dbReference>
<name>A0A6N6VSJ3_9BACT</name>
<dbReference type="OrthoDB" id="1550623at2"/>
<dbReference type="Gene3D" id="3.40.50.2300">
    <property type="match status" value="2"/>
</dbReference>
<dbReference type="EMBL" id="WFLM01000004">
    <property type="protein sequence ID" value="KAB8037968.1"/>
    <property type="molecule type" value="Genomic_DNA"/>
</dbReference>
<dbReference type="Proteomes" id="UP000437748">
    <property type="component" value="Unassembled WGS sequence"/>
</dbReference>
<evidence type="ECO:0000313" key="2">
    <source>
        <dbReference type="Proteomes" id="UP000437748"/>
    </source>
</evidence>
<keyword evidence="2" id="KW-1185">Reference proteome</keyword>
<reference evidence="1 2" key="1">
    <citation type="submission" date="2019-10" db="EMBL/GenBank/DDBJ databases">
        <title>New species of Slilvanegrellaceae.</title>
        <authorList>
            <person name="Pitt A."/>
            <person name="Hahn M.W."/>
        </authorList>
    </citation>
    <scope>NUCLEOTIDE SEQUENCE [LARGE SCALE GENOMIC DNA]</scope>
    <source>
        <strain evidence="1 2">SP-Ram-0.45-NSY-1</strain>
    </source>
</reference>
<evidence type="ECO:0000313" key="1">
    <source>
        <dbReference type="EMBL" id="KAB8037968.1"/>
    </source>
</evidence>
<dbReference type="RefSeq" id="WP_153421047.1">
    <property type="nucleotide sequence ID" value="NZ_WFLM01000004.1"/>
</dbReference>
<organism evidence="1 2">
    <name type="scientific">Silvanigrella paludirubra</name>
    <dbReference type="NCBI Taxonomy" id="2499159"/>
    <lineage>
        <taxon>Bacteria</taxon>
        <taxon>Pseudomonadati</taxon>
        <taxon>Bdellovibrionota</taxon>
        <taxon>Oligoflexia</taxon>
        <taxon>Silvanigrellales</taxon>
        <taxon>Silvanigrellaceae</taxon>
        <taxon>Silvanigrella</taxon>
    </lineage>
</organism>
<gene>
    <name evidence="1" type="ORF">GCL60_12415</name>
</gene>
<dbReference type="AlphaFoldDB" id="A0A6N6VSJ3"/>
<dbReference type="InterPro" id="IPR007487">
    <property type="entry name" value="ABC_transpt-TYRBP-like"/>
</dbReference>
<protein>
    <submittedName>
        <fullName evidence="1">Sugar ABC transporter</fullName>
    </submittedName>
</protein>
<proteinExistence type="predicted"/>